<dbReference type="InterPro" id="IPR041698">
    <property type="entry name" value="Methyltransf_25"/>
</dbReference>
<dbReference type="GO" id="GO:0032259">
    <property type="term" value="P:methylation"/>
    <property type="evidence" value="ECO:0007669"/>
    <property type="project" value="UniProtKB-KW"/>
</dbReference>
<proteinExistence type="predicted"/>
<evidence type="ECO:0000259" key="2">
    <source>
        <dbReference type="Pfam" id="PF13649"/>
    </source>
</evidence>
<evidence type="ECO:0000259" key="3">
    <source>
        <dbReference type="Pfam" id="PF18096"/>
    </source>
</evidence>
<accession>A0A939LTN9</accession>
<feature type="domain" description="THUMP-like" evidence="3">
    <location>
        <begin position="324"/>
        <end position="395"/>
    </location>
</feature>
<feature type="region of interest" description="Disordered" evidence="1">
    <location>
        <begin position="247"/>
        <end position="274"/>
    </location>
</feature>
<gene>
    <name evidence="4" type="ORF">J4H91_02360</name>
</gene>
<evidence type="ECO:0000256" key="1">
    <source>
        <dbReference type="SAM" id="MobiDB-lite"/>
    </source>
</evidence>
<evidence type="ECO:0000313" key="4">
    <source>
        <dbReference type="EMBL" id="MBO1804161.1"/>
    </source>
</evidence>
<keyword evidence="4" id="KW-0808">Transferase</keyword>
<evidence type="ECO:0000313" key="5">
    <source>
        <dbReference type="Proteomes" id="UP000664398"/>
    </source>
</evidence>
<comment type="caution">
    <text evidence="4">The sequence shown here is derived from an EMBL/GenBank/DDBJ whole genome shotgun (WGS) entry which is preliminary data.</text>
</comment>
<name>A0A939LTN9_9MICO</name>
<reference evidence="4" key="1">
    <citation type="submission" date="2021-03" db="EMBL/GenBank/DDBJ databases">
        <title>Leucobacter chromiisoli sp. nov., isolated from chromium-containing soil of chemical plant.</title>
        <authorList>
            <person name="Xu Z."/>
        </authorList>
    </citation>
    <scope>NUCLEOTIDE SEQUENCE</scope>
    <source>
        <strain evidence="4">A2</strain>
    </source>
</reference>
<dbReference type="InterPro" id="IPR041497">
    <property type="entry name" value="Thump-like"/>
</dbReference>
<dbReference type="InterPro" id="IPR029063">
    <property type="entry name" value="SAM-dependent_MTases_sf"/>
</dbReference>
<protein>
    <submittedName>
        <fullName evidence="4">Methyltransferase domain-containing protein</fullName>
    </submittedName>
</protein>
<dbReference type="SUPFAM" id="SSF53335">
    <property type="entry name" value="S-adenosyl-L-methionine-dependent methyltransferases"/>
    <property type="match status" value="1"/>
</dbReference>
<dbReference type="EMBL" id="JAGDYL010000003">
    <property type="protein sequence ID" value="MBO1804161.1"/>
    <property type="molecule type" value="Genomic_DNA"/>
</dbReference>
<dbReference type="Proteomes" id="UP000664398">
    <property type="component" value="Unassembled WGS sequence"/>
</dbReference>
<sequence>MLSSNGAETLATAERELASGSDSIRVGAELRTAGVDSDLIAAVLTQAELRRRAAAKFGPLAELLLFTPAGLEQATRAPIAALHAARFAEAGCRSVADLGCGIGAESLALASAGIRPHAVELDPFTARIAEHNLAAVGSEAPVTVGDAERMPLPAEVDGVFLDPARRTAGHRDTRRVASPDDYSPSLGFAFAHGDRLPTGVKLGPGLDRELIPDGAEAQWVSSDGQLVEMGLWFGAVARPGLGRAALVHRSGRGSSPDEAHELTAPADTPDADERPLGEFLYEPDGAVIRARLIGSLAERLDAGMVSGRIAYLTGDRAVATPFATGFRVLEELPVKEKELRRALADRGIGRLEIKKRGADVDPAALRKRLKLRGAEGATLFLTRAGGRHVALLAERL</sequence>
<dbReference type="CDD" id="cd02440">
    <property type="entry name" value="AdoMet_MTases"/>
    <property type="match status" value="1"/>
</dbReference>
<dbReference type="Gene3D" id="3.40.50.150">
    <property type="entry name" value="Vaccinia Virus protein VP39"/>
    <property type="match status" value="1"/>
</dbReference>
<keyword evidence="5" id="KW-1185">Reference proteome</keyword>
<dbReference type="Pfam" id="PF13649">
    <property type="entry name" value="Methyltransf_25"/>
    <property type="match status" value="1"/>
</dbReference>
<dbReference type="GO" id="GO:0008168">
    <property type="term" value="F:methyltransferase activity"/>
    <property type="evidence" value="ECO:0007669"/>
    <property type="project" value="UniProtKB-KW"/>
</dbReference>
<dbReference type="Pfam" id="PF18096">
    <property type="entry name" value="Thump_like"/>
    <property type="match status" value="1"/>
</dbReference>
<dbReference type="AlphaFoldDB" id="A0A939LTN9"/>
<feature type="domain" description="Methyltransferase" evidence="2">
    <location>
        <begin position="95"/>
        <end position="161"/>
    </location>
</feature>
<organism evidence="4 5">
    <name type="scientific">Leucobacter ruminantium</name>
    <dbReference type="NCBI Taxonomy" id="1289170"/>
    <lineage>
        <taxon>Bacteria</taxon>
        <taxon>Bacillati</taxon>
        <taxon>Actinomycetota</taxon>
        <taxon>Actinomycetes</taxon>
        <taxon>Micrococcales</taxon>
        <taxon>Microbacteriaceae</taxon>
        <taxon>Leucobacter</taxon>
    </lineage>
</organism>
<keyword evidence="4" id="KW-0489">Methyltransferase</keyword>